<feature type="region of interest" description="Disordered" evidence="1">
    <location>
        <begin position="239"/>
        <end position="308"/>
    </location>
</feature>
<organism evidence="3 4">
    <name type="scientific">Caulochytrium protostelioides</name>
    <dbReference type="NCBI Taxonomy" id="1555241"/>
    <lineage>
        <taxon>Eukaryota</taxon>
        <taxon>Fungi</taxon>
        <taxon>Fungi incertae sedis</taxon>
        <taxon>Chytridiomycota</taxon>
        <taxon>Chytridiomycota incertae sedis</taxon>
        <taxon>Chytridiomycetes</taxon>
        <taxon>Caulochytriales</taxon>
        <taxon>Caulochytriaceae</taxon>
        <taxon>Caulochytrium</taxon>
    </lineage>
</organism>
<feature type="compositionally biased region" description="Pro residues" evidence="1">
    <location>
        <begin position="294"/>
        <end position="306"/>
    </location>
</feature>
<dbReference type="Proteomes" id="UP000274922">
    <property type="component" value="Unassembled WGS sequence"/>
</dbReference>
<feature type="region of interest" description="Disordered" evidence="1">
    <location>
        <begin position="1"/>
        <end position="33"/>
    </location>
</feature>
<feature type="transmembrane region" description="Helical" evidence="2">
    <location>
        <begin position="160"/>
        <end position="182"/>
    </location>
</feature>
<sequence length="441" mass="45836">MPSPPRAAAAAASTRTASTGAGAHANAAASRPSASLVNRAAPLILHQNRVRDAMRYLQTQTAPTTAAGPLTPAQRRRWQTAVLRRRGLDAATIEQVLDAHQLEQVRHAAQAALTASSAVPSAAAAAATTTPATLTAADRAQQRALQQVLAALRRRDLLHYLQQVLLATLGATALVAAVYAVVHRVARPAWQRAIDAVHAMYAARRRALAPLPQRVAAVRRLLLGDAAAVDAPEATTAAPADAAATAGPGEASAAGASSTARPASPPAARGGSPTDRGRAASPLGRHARDATSRPSPPPPPPPPPPTVAAALTQLHADCLEHLRLTHDYATQLHRRSVRAAAREQGLRDATRSCQRDLVGLMPTWPYASPAGLTSSSASAMASAMATEAASDSGPEFTSRAARLAHHRLLASNQLYLDARAELRSLKGQLLTAKHFAPVGRP</sequence>
<feature type="compositionally biased region" description="Low complexity" evidence="1">
    <location>
        <begin position="239"/>
        <end position="274"/>
    </location>
</feature>
<accession>A0A4V1IVC2</accession>
<dbReference type="AlphaFoldDB" id="A0A4V1IVC2"/>
<reference evidence="4" key="1">
    <citation type="journal article" date="2018" name="Nat. Microbiol.">
        <title>Leveraging single-cell genomics to expand the fungal tree of life.</title>
        <authorList>
            <person name="Ahrendt S.R."/>
            <person name="Quandt C.A."/>
            <person name="Ciobanu D."/>
            <person name="Clum A."/>
            <person name="Salamov A."/>
            <person name="Andreopoulos B."/>
            <person name="Cheng J.F."/>
            <person name="Woyke T."/>
            <person name="Pelin A."/>
            <person name="Henrissat B."/>
            <person name="Reynolds N.K."/>
            <person name="Benny G.L."/>
            <person name="Smith M.E."/>
            <person name="James T.Y."/>
            <person name="Grigoriev I.V."/>
        </authorList>
    </citation>
    <scope>NUCLEOTIDE SEQUENCE [LARGE SCALE GENOMIC DNA]</scope>
    <source>
        <strain evidence="4">ATCC 52028</strain>
    </source>
</reference>
<keyword evidence="2" id="KW-0472">Membrane</keyword>
<keyword evidence="2" id="KW-1133">Transmembrane helix</keyword>
<evidence type="ECO:0000256" key="2">
    <source>
        <dbReference type="SAM" id="Phobius"/>
    </source>
</evidence>
<dbReference type="EMBL" id="ML014121">
    <property type="protein sequence ID" value="RKP03549.1"/>
    <property type="molecule type" value="Genomic_DNA"/>
</dbReference>
<gene>
    <name evidence="3" type="ORF">CXG81DRAFT_16928</name>
</gene>
<name>A0A4V1IVC2_9FUNG</name>
<keyword evidence="4" id="KW-1185">Reference proteome</keyword>
<proteinExistence type="predicted"/>
<keyword evidence="2" id="KW-0812">Transmembrane</keyword>
<evidence type="ECO:0000256" key="1">
    <source>
        <dbReference type="SAM" id="MobiDB-lite"/>
    </source>
</evidence>
<evidence type="ECO:0000313" key="4">
    <source>
        <dbReference type="Proteomes" id="UP000274922"/>
    </source>
</evidence>
<protein>
    <submittedName>
        <fullName evidence="3">Uncharacterized protein</fullName>
    </submittedName>
</protein>
<evidence type="ECO:0000313" key="3">
    <source>
        <dbReference type="EMBL" id="RKP03549.1"/>
    </source>
</evidence>